<reference evidence="2 3" key="1">
    <citation type="submission" date="2018-04" db="EMBL/GenBank/DDBJ databases">
        <title>Novel Campyloabacter and Helicobacter Species and Strains.</title>
        <authorList>
            <person name="Mannion A.J."/>
            <person name="Shen Z."/>
            <person name="Fox J.G."/>
        </authorList>
    </citation>
    <scope>NUCLEOTIDE SEQUENCE [LARGE SCALE GENOMIC DNA]</scope>
    <source>
        <strain evidence="2 3">ATCC 700242</strain>
    </source>
</reference>
<feature type="transmembrane region" description="Helical" evidence="1">
    <location>
        <begin position="49"/>
        <end position="69"/>
    </location>
</feature>
<keyword evidence="1" id="KW-0472">Membrane</keyword>
<accession>A0A3D8INP3</accession>
<dbReference type="AlphaFoldDB" id="A0A3D8INP3"/>
<keyword evidence="1" id="KW-0812">Transmembrane</keyword>
<sequence length="71" mass="8452">SLKTYKLKIPRFQSNLSLYFLLLLNLRLLDQSSFFLKKIGSIKTSPSFFFLYSLLLFIYSFLLSTPYPFRI</sequence>
<feature type="transmembrane region" description="Helical" evidence="1">
    <location>
        <begin position="12"/>
        <end position="29"/>
    </location>
</feature>
<keyword evidence="3" id="KW-1185">Reference proteome</keyword>
<organism evidence="2 3">
    <name type="scientific">Helicobacter cholecystus</name>
    <dbReference type="NCBI Taxonomy" id="45498"/>
    <lineage>
        <taxon>Bacteria</taxon>
        <taxon>Pseudomonadati</taxon>
        <taxon>Campylobacterota</taxon>
        <taxon>Epsilonproteobacteria</taxon>
        <taxon>Campylobacterales</taxon>
        <taxon>Helicobacteraceae</taxon>
        <taxon>Helicobacter</taxon>
    </lineage>
</organism>
<evidence type="ECO:0000313" key="3">
    <source>
        <dbReference type="Proteomes" id="UP000257067"/>
    </source>
</evidence>
<feature type="non-terminal residue" evidence="2">
    <location>
        <position position="1"/>
    </location>
</feature>
<evidence type="ECO:0000313" key="2">
    <source>
        <dbReference type="EMBL" id="RDU66201.1"/>
    </source>
</evidence>
<dbReference type="Proteomes" id="UP000257067">
    <property type="component" value="Unassembled WGS sequence"/>
</dbReference>
<comment type="caution">
    <text evidence="2">The sequence shown here is derived from an EMBL/GenBank/DDBJ whole genome shotgun (WGS) entry which is preliminary data.</text>
</comment>
<proteinExistence type="predicted"/>
<evidence type="ECO:0000256" key="1">
    <source>
        <dbReference type="SAM" id="Phobius"/>
    </source>
</evidence>
<name>A0A3D8INP3_9HELI</name>
<dbReference type="EMBL" id="NXLU01000033">
    <property type="protein sequence ID" value="RDU66201.1"/>
    <property type="molecule type" value="Genomic_DNA"/>
</dbReference>
<protein>
    <submittedName>
        <fullName evidence="2">Uncharacterized protein</fullName>
    </submittedName>
</protein>
<keyword evidence="1" id="KW-1133">Transmembrane helix</keyword>
<gene>
    <name evidence="2" type="ORF">CQA62_06805</name>
</gene>